<accession>A0AAW1DQB1</accession>
<keyword evidence="2" id="KW-1185">Reference proteome</keyword>
<evidence type="ECO:0000313" key="2">
    <source>
        <dbReference type="Proteomes" id="UP001461498"/>
    </source>
</evidence>
<reference evidence="1 2" key="1">
    <citation type="submission" date="2022-12" db="EMBL/GenBank/DDBJ databases">
        <title>Chromosome-level genome assembly of true bugs.</title>
        <authorList>
            <person name="Ma L."/>
            <person name="Li H."/>
        </authorList>
    </citation>
    <scope>NUCLEOTIDE SEQUENCE [LARGE SCALE GENOMIC DNA]</scope>
    <source>
        <strain evidence="1">Lab_2022b</strain>
    </source>
</reference>
<comment type="caution">
    <text evidence="1">The sequence shown here is derived from an EMBL/GenBank/DDBJ whole genome shotgun (WGS) entry which is preliminary data.</text>
</comment>
<dbReference type="AlphaFoldDB" id="A0AAW1DQB1"/>
<gene>
    <name evidence="1" type="ORF">O3M35_005420</name>
</gene>
<protein>
    <submittedName>
        <fullName evidence="1">Uncharacterized protein</fullName>
    </submittedName>
</protein>
<sequence length="92" mass="10398">MIATNQEMIHVIANINCERINDEAKENKAMNVPKDYKKNVHDTEWASINSCTKLGPLRVRDSVVLRDVLLEGRTGFGHSFIFSDVHATEARS</sequence>
<name>A0AAW1DQB1_9HEMI</name>
<evidence type="ECO:0000313" key="1">
    <source>
        <dbReference type="EMBL" id="KAK9510684.1"/>
    </source>
</evidence>
<dbReference type="EMBL" id="JAPXFL010000002">
    <property type="protein sequence ID" value="KAK9510684.1"/>
    <property type="molecule type" value="Genomic_DNA"/>
</dbReference>
<dbReference type="Proteomes" id="UP001461498">
    <property type="component" value="Unassembled WGS sequence"/>
</dbReference>
<organism evidence="1 2">
    <name type="scientific">Rhynocoris fuscipes</name>
    <dbReference type="NCBI Taxonomy" id="488301"/>
    <lineage>
        <taxon>Eukaryota</taxon>
        <taxon>Metazoa</taxon>
        <taxon>Ecdysozoa</taxon>
        <taxon>Arthropoda</taxon>
        <taxon>Hexapoda</taxon>
        <taxon>Insecta</taxon>
        <taxon>Pterygota</taxon>
        <taxon>Neoptera</taxon>
        <taxon>Paraneoptera</taxon>
        <taxon>Hemiptera</taxon>
        <taxon>Heteroptera</taxon>
        <taxon>Panheteroptera</taxon>
        <taxon>Cimicomorpha</taxon>
        <taxon>Reduviidae</taxon>
        <taxon>Harpactorinae</taxon>
        <taxon>Harpactorini</taxon>
        <taxon>Rhynocoris</taxon>
    </lineage>
</organism>
<proteinExistence type="predicted"/>